<organism evidence="1 2">
    <name type="scientific">Eumeta variegata</name>
    <name type="common">Bagworm moth</name>
    <name type="synonym">Eumeta japonica</name>
    <dbReference type="NCBI Taxonomy" id="151549"/>
    <lineage>
        <taxon>Eukaryota</taxon>
        <taxon>Metazoa</taxon>
        <taxon>Ecdysozoa</taxon>
        <taxon>Arthropoda</taxon>
        <taxon>Hexapoda</taxon>
        <taxon>Insecta</taxon>
        <taxon>Pterygota</taxon>
        <taxon>Neoptera</taxon>
        <taxon>Endopterygota</taxon>
        <taxon>Lepidoptera</taxon>
        <taxon>Glossata</taxon>
        <taxon>Ditrysia</taxon>
        <taxon>Tineoidea</taxon>
        <taxon>Psychidae</taxon>
        <taxon>Oiketicinae</taxon>
        <taxon>Eumeta</taxon>
    </lineage>
</organism>
<name>A0A4C1U7N6_EUMVA</name>
<evidence type="ECO:0000313" key="2">
    <source>
        <dbReference type="Proteomes" id="UP000299102"/>
    </source>
</evidence>
<keyword evidence="2" id="KW-1185">Reference proteome</keyword>
<sequence length="165" mass="18394">MPHPSSHSPTPSPLLPTITTLPRAVLGYARALEHTEARSMGTRRRALRYRAEVLMNLEPGPLYTPSFDLWSPRTRATSGLMDKMELPSPLHHISYSCPEADNALEIAYRSELRRFKRLGLSHVFYCTEASLYIAKSGWCVLIHDFLPACCLHQTAPAGGGAQNHI</sequence>
<reference evidence="1 2" key="1">
    <citation type="journal article" date="2019" name="Commun. Biol.">
        <title>The bagworm genome reveals a unique fibroin gene that provides high tensile strength.</title>
        <authorList>
            <person name="Kono N."/>
            <person name="Nakamura H."/>
            <person name="Ohtoshi R."/>
            <person name="Tomita M."/>
            <person name="Numata K."/>
            <person name="Arakawa K."/>
        </authorList>
    </citation>
    <scope>NUCLEOTIDE SEQUENCE [LARGE SCALE GENOMIC DNA]</scope>
</reference>
<evidence type="ECO:0000313" key="1">
    <source>
        <dbReference type="EMBL" id="GBP22308.1"/>
    </source>
</evidence>
<comment type="caution">
    <text evidence="1">The sequence shown here is derived from an EMBL/GenBank/DDBJ whole genome shotgun (WGS) entry which is preliminary data.</text>
</comment>
<dbReference type="EMBL" id="BGZK01000138">
    <property type="protein sequence ID" value="GBP22308.1"/>
    <property type="molecule type" value="Genomic_DNA"/>
</dbReference>
<accession>A0A4C1U7N6</accession>
<dbReference type="Proteomes" id="UP000299102">
    <property type="component" value="Unassembled WGS sequence"/>
</dbReference>
<protein>
    <submittedName>
        <fullName evidence="1">Uncharacterized protein</fullName>
    </submittedName>
</protein>
<proteinExistence type="predicted"/>
<dbReference type="AlphaFoldDB" id="A0A4C1U7N6"/>
<gene>
    <name evidence="1" type="ORF">EVAR_22594_1</name>
</gene>